<dbReference type="GO" id="GO:0042101">
    <property type="term" value="C:T cell receptor complex"/>
    <property type="evidence" value="ECO:0007669"/>
    <property type="project" value="UniProtKB-KW"/>
</dbReference>
<evidence type="ECO:0000313" key="9">
    <source>
        <dbReference type="Ensembl" id="ENSCMMP00000016507.1"/>
    </source>
</evidence>
<keyword evidence="4" id="KW-0675">Receptor</keyword>
<evidence type="ECO:0000256" key="5">
    <source>
        <dbReference type="ARBA" id="ARBA00023319"/>
    </source>
</evidence>
<keyword evidence="2" id="KW-0391">Immunity</keyword>
<dbReference type="Gene3D" id="2.60.40.10">
    <property type="entry name" value="Immunoglobulins"/>
    <property type="match status" value="1"/>
</dbReference>
<accession>A0A8C3C983</accession>
<dbReference type="InterPro" id="IPR036179">
    <property type="entry name" value="Ig-like_dom_sf"/>
</dbReference>
<evidence type="ECO:0000259" key="8">
    <source>
        <dbReference type="PROSITE" id="PS50835"/>
    </source>
</evidence>
<evidence type="ECO:0000313" key="10">
    <source>
        <dbReference type="Proteomes" id="UP000694556"/>
    </source>
</evidence>
<evidence type="ECO:0000256" key="3">
    <source>
        <dbReference type="ARBA" id="ARBA00023130"/>
    </source>
</evidence>
<organism evidence="9 10">
    <name type="scientific">Cairina moschata</name>
    <name type="common">Muscovy duck</name>
    <dbReference type="NCBI Taxonomy" id="8855"/>
    <lineage>
        <taxon>Eukaryota</taxon>
        <taxon>Metazoa</taxon>
        <taxon>Chordata</taxon>
        <taxon>Craniata</taxon>
        <taxon>Vertebrata</taxon>
        <taxon>Euteleostomi</taxon>
        <taxon>Archelosauria</taxon>
        <taxon>Archosauria</taxon>
        <taxon>Dinosauria</taxon>
        <taxon>Saurischia</taxon>
        <taxon>Theropoda</taxon>
        <taxon>Coelurosauria</taxon>
        <taxon>Aves</taxon>
        <taxon>Neognathae</taxon>
        <taxon>Galloanserae</taxon>
        <taxon>Anseriformes</taxon>
        <taxon>Anatidae</taxon>
        <taxon>Anatinae</taxon>
        <taxon>Cairina</taxon>
    </lineage>
</organism>
<dbReference type="PANTHER" id="PTHR19343:SF26">
    <property type="entry name" value="T CELL RECEPTOR ALPHA VARIABLE 1-1"/>
    <property type="match status" value="1"/>
</dbReference>
<dbReference type="Ensembl" id="ENSCMMT00000018154.1">
    <property type="protein sequence ID" value="ENSCMMP00000016507.1"/>
    <property type="gene ID" value="ENSCMMG00000010474.1"/>
</dbReference>
<name>A0A8C3C983_CAIMO</name>
<reference evidence="9" key="2">
    <citation type="submission" date="2025-09" db="UniProtKB">
        <authorList>
            <consortium name="Ensembl"/>
        </authorList>
    </citation>
    <scope>IDENTIFICATION</scope>
</reference>
<dbReference type="InterPro" id="IPR007110">
    <property type="entry name" value="Ig-like_dom"/>
</dbReference>
<dbReference type="AlphaFoldDB" id="A0A8C3C983"/>
<dbReference type="GO" id="GO:0002250">
    <property type="term" value="P:adaptive immune response"/>
    <property type="evidence" value="ECO:0007669"/>
    <property type="project" value="UniProtKB-KW"/>
</dbReference>
<feature type="signal peptide" evidence="7">
    <location>
        <begin position="1"/>
        <end position="20"/>
    </location>
</feature>
<dbReference type="SMART" id="SM00406">
    <property type="entry name" value="IGv"/>
    <property type="match status" value="1"/>
</dbReference>
<keyword evidence="1 7" id="KW-0732">Signal</keyword>
<feature type="domain" description="Ig-like" evidence="8">
    <location>
        <begin position="4"/>
        <end position="122"/>
    </location>
</feature>
<evidence type="ECO:0000256" key="4">
    <source>
        <dbReference type="ARBA" id="ARBA00023170"/>
    </source>
</evidence>
<sequence length="159" mass="17808">CDSPQWLLVADLLFLPGTMGQVSLTQQEGQVTVEHRNTFQTTCTYQSSNFQGLFWYQQKKGQVPQLISHQGIVGTKQKDRFTTELNTEGKYSVLQLKEVELSDSALYFCAVRDTLVQGDTLQGSDLPLGSLPQGFSGDIEHLCRNNAFPLVLAWEYGWG</sequence>
<reference evidence="9" key="1">
    <citation type="submission" date="2025-08" db="UniProtKB">
        <authorList>
            <consortium name="Ensembl"/>
        </authorList>
    </citation>
    <scope>IDENTIFICATION</scope>
</reference>
<dbReference type="GO" id="GO:0042605">
    <property type="term" value="F:peptide antigen binding"/>
    <property type="evidence" value="ECO:0007669"/>
    <property type="project" value="TreeGrafter"/>
</dbReference>
<dbReference type="Proteomes" id="UP000694556">
    <property type="component" value="Unassembled WGS sequence"/>
</dbReference>
<dbReference type="InterPro" id="IPR013783">
    <property type="entry name" value="Ig-like_fold"/>
</dbReference>
<keyword evidence="6" id="KW-1279">T cell receptor</keyword>
<evidence type="ECO:0000256" key="2">
    <source>
        <dbReference type="ARBA" id="ARBA00022859"/>
    </source>
</evidence>
<dbReference type="InterPro" id="IPR013106">
    <property type="entry name" value="Ig_V-set"/>
</dbReference>
<dbReference type="SUPFAM" id="SSF48726">
    <property type="entry name" value="Immunoglobulin"/>
    <property type="match status" value="1"/>
</dbReference>
<evidence type="ECO:0000256" key="6">
    <source>
        <dbReference type="ARBA" id="ARBA00043266"/>
    </source>
</evidence>
<keyword evidence="3" id="KW-1064">Adaptive immunity</keyword>
<protein>
    <recommendedName>
        <fullName evidence="8">Ig-like domain-containing protein</fullName>
    </recommendedName>
</protein>
<proteinExistence type="predicted"/>
<feature type="chain" id="PRO_5034413974" description="Ig-like domain-containing protein" evidence="7">
    <location>
        <begin position="21"/>
        <end position="159"/>
    </location>
</feature>
<dbReference type="PANTHER" id="PTHR19343">
    <property type="entry name" value="T CELL RECEPTOR ALPHA VARIABLE 1-2"/>
    <property type="match status" value="1"/>
</dbReference>
<dbReference type="Pfam" id="PF07686">
    <property type="entry name" value="V-set"/>
    <property type="match status" value="1"/>
</dbReference>
<keyword evidence="10" id="KW-1185">Reference proteome</keyword>
<evidence type="ECO:0000256" key="7">
    <source>
        <dbReference type="SAM" id="SignalP"/>
    </source>
</evidence>
<dbReference type="InterPro" id="IPR051006">
    <property type="entry name" value="TCR_variable_domain"/>
</dbReference>
<keyword evidence="5" id="KW-0393">Immunoglobulin domain</keyword>
<evidence type="ECO:0000256" key="1">
    <source>
        <dbReference type="ARBA" id="ARBA00022729"/>
    </source>
</evidence>
<dbReference type="PROSITE" id="PS50835">
    <property type="entry name" value="IG_LIKE"/>
    <property type="match status" value="1"/>
</dbReference>